<evidence type="ECO:0008006" key="3">
    <source>
        <dbReference type="Google" id="ProtNLM"/>
    </source>
</evidence>
<name>A0A1G2P522_9BACT</name>
<reference evidence="1 2" key="1">
    <citation type="journal article" date="2016" name="Nat. Commun.">
        <title>Thousands of microbial genomes shed light on interconnected biogeochemical processes in an aquifer system.</title>
        <authorList>
            <person name="Anantharaman K."/>
            <person name="Brown C.T."/>
            <person name="Hug L.A."/>
            <person name="Sharon I."/>
            <person name="Castelle C.J."/>
            <person name="Probst A.J."/>
            <person name="Thomas B.C."/>
            <person name="Singh A."/>
            <person name="Wilkins M.J."/>
            <person name="Karaoz U."/>
            <person name="Brodie E.L."/>
            <person name="Williams K.H."/>
            <person name="Hubbard S.S."/>
            <person name="Banfield J.F."/>
        </authorList>
    </citation>
    <scope>NUCLEOTIDE SEQUENCE [LARGE SCALE GENOMIC DNA]</scope>
</reference>
<comment type="caution">
    <text evidence="1">The sequence shown here is derived from an EMBL/GenBank/DDBJ whole genome shotgun (WGS) entry which is preliminary data.</text>
</comment>
<gene>
    <name evidence="1" type="ORF">A3G03_01260</name>
</gene>
<organism evidence="1 2">
    <name type="scientific">Candidatus Taylorbacteria bacterium RIFCSPLOWO2_12_FULL_44_15c</name>
    <dbReference type="NCBI Taxonomy" id="1802333"/>
    <lineage>
        <taxon>Bacteria</taxon>
        <taxon>Candidatus Tayloriibacteriota</taxon>
    </lineage>
</organism>
<dbReference type="STRING" id="1802333.A3G03_01260"/>
<proteinExistence type="predicted"/>
<dbReference type="Proteomes" id="UP000176355">
    <property type="component" value="Unassembled WGS sequence"/>
</dbReference>
<evidence type="ECO:0000313" key="2">
    <source>
        <dbReference type="Proteomes" id="UP000176355"/>
    </source>
</evidence>
<accession>A0A1G2P522</accession>
<sequence length="227" mass="23959">MSILTLFLPLSFVSAGTITSPYKYAWSNNAGYINFENVVVDDGALSGYAWSANYGWIKFNPAQGGVLSDGAGNLSGSAWGEKLGWIDFNNVSINPSTGRFSGTATGTLIGTITFDCPNYCDVRTDWRQATTPAVVSSGGGGGGGGSGGTIIQTPTPIPTLPVEDLAMSAQAKLIDIQKDGVINILDFNSLMVNWGRAENLANVGSTFSVDVLNFNALMVYWGITYQI</sequence>
<protein>
    <recommendedName>
        <fullName evidence="3">Dockerin domain-containing protein</fullName>
    </recommendedName>
</protein>
<evidence type="ECO:0000313" key="1">
    <source>
        <dbReference type="EMBL" id="OHA43426.1"/>
    </source>
</evidence>
<dbReference type="AlphaFoldDB" id="A0A1G2P522"/>
<dbReference type="EMBL" id="MHSL01000024">
    <property type="protein sequence ID" value="OHA43426.1"/>
    <property type="molecule type" value="Genomic_DNA"/>
</dbReference>